<evidence type="ECO:0000313" key="2">
    <source>
        <dbReference type="EMBL" id="GIE09386.1"/>
    </source>
</evidence>
<evidence type="ECO:0000256" key="1">
    <source>
        <dbReference type="SAM" id="MobiDB-lite"/>
    </source>
</evidence>
<keyword evidence="3" id="KW-1185">Reference proteome</keyword>
<dbReference type="Proteomes" id="UP000598174">
    <property type="component" value="Unassembled WGS sequence"/>
</dbReference>
<protein>
    <submittedName>
        <fullName evidence="2">Uncharacterized protein</fullName>
    </submittedName>
</protein>
<dbReference type="AlphaFoldDB" id="A0A919IUP6"/>
<comment type="caution">
    <text evidence="2">The sequence shown here is derived from an EMBL/GenBank/DDBJ whole genome shotgun (WGS) entry which is preliminary data.</text>
</comment>
<reference evidence="2" key="1">
    <citation type="submission" date="2021-01" db="EMBL/GenBank/DDBJ databases">
        <title>Whole genome shotgun sequence of Actinoplanes ferrugineus NBRC 15555.</title>
        <authorList>
            <person name="Komaki H."/>
            <person name="Tamura T."/>
        </authorList>
    </citation>
    <scope>NUCLEOTIDE SEQUENCE</scope>
    <source>
        <strain evidence="2">NBRC 15555</strain>
    </source>
</reference>
<name>A0A919IUP6_9ACTN</name>
<sequence length="77" mass="7944">MADRPAARCRAGCAEGIREKAAPRATIHPPKITATGITPDLIGPPESGLRESGTIGGCSSSSFAATPVPRRFRSSPK</sequence>
<proteinExistence type="predicted"/>
<dbReference type="EMBL" id="BOMM01000008">
    <property type="protein sequence ID" value="GIE09386.1"/>
    <property type="molecule type" value="Genomic_DNA"/>
</dbReference>
<organism evidence="2 3">
    <name type="scientific">Paractinoplanes ferrugineus</name>
    <dbReference type="NCBI Taxonomy" id="113564"/>
    <lineage>
        <taxon>Bacteria</taxon>
        <taxon>Bacillati</taxon>
        <taxon>Actinomycetota</taxon>
        <taxon>Actinomycetes</taxon>
        <taxon>Micromonosporales</taxon>
        <taxon>Micromonosporaceae</taxon>
        <taxon>Paractinoplanes</taxon>
    </lineage>
</organism>
<gene>
    <name evidence="2" type="ORF">Afe05nite_12260</name>
</gene>
<feature type="region of interest" description="Disordered" evidence="1">
    <location>
        <begin position="22"/>
        <end position="77"/>
    </location>
</feature>
<accession>A0A919IUP6</accession>
<evidence type="ECO:0000313" key="3">
    <source>
        <dbReference type="Proteomes" id="UP000598174"/>
    </source>
</evidence>